<dbReference type="EMBL" id="JAMFTS010000003">
    <property type="protein sequence ID" value="KAJ4776413.1"/>
    <property type="molecule type" value="Genomic_DNA"/>
</dbReference>
<dbReference type="Proteomes" id="UP001140206">
    <property type="component" value="Chromosome 3"/>
</dbReference>
<reference evidence="1" key="1">
    <citation type="submission" date="2022-08" db="EMBL/GenBank/DDBJ databases">
        <authorList>
            <person name="Marques A."/>
        </authorList>
    </citation>
    <scope>NUCLEOTIDE SEQUENCE</scope>
    <source>
        <strain evidence="1">RhyPub2mFocal</strain>
        <tissue evidence="1">Leaves</tissue>
    </source>
</reference>
<name>A0AAV8E517_9POAL</name>
<protein>
    <submittedName>
        <fullName evidence="1">Serine/threonine protein phosphatase 7 long form isogeny</fullName>
    </submittedName>
</protein>
<evidence type="ECO:0000313" key="1">
    <source>
        <dbReference type="EMBL" id="KAJ4776413.1"/>
    </source>
</evidence>
<sequence>MQRETHLETRSHKRTIKVDDRIEGRLIKLGLSHITKVKHVNIDMPLLKAMVEGDVVVGNNIKLKWLRQNCGVAPQAGADDEELDRYTRAVALELFGTLMFPDISQNSVPAYYLELVSV</sequence>
<evidence type="ECO:0000313" key="2">
    <source>
        <dbReference type="Proteomes" id="UP001140206"/>
    </source>
</evidence>
<keyword evidence="2" id="KW-1185">Reference proteome</keyword>
<dbReference type="AlphaFoldDB" id="A0AAV8E517"/>
<gene>
    <name evidence="1" type="ORF">LUZ62_060670</name>
</gene>
<accession>A0AAV8E517</accession>
<comment type="caution">
    <text evidence="1">The sequence shown here is derived from an EMBL/GenBank/DDBJ whole genome shotgun (WGS) entry which is preliminary data.</text>
</comment>
<proteinExistence type="predicted"/>
<organism evidence="1 2">
    <name type="scientific">Rhynchospora pubera</name>
    <dbReference type="NCBI Taxonomy" id="906938"/>
    <lineage>
        <taxon>Eukaryota</taxon>
        <taxon>Viridiplantae</taxon>
        <taxon>Streptophyta</taxon>
        <taxon>Embryophyta</taxon>
        <taxon>Tracheophyta</taxon>
        <taxon>Spermatophyta</taxon>
        <taxon>Magnoliopsida</taxon>
        <taxon>Liliopsida</taxon>
        <taxon>Poales</taxon>
        <taxon>Cyperaceae</taxon>
        <taxon>Cyperoideae</taxon>
        <taxon>Rhynchosporeae</taxon>
        <taxon>Rhynchospora</taxon>
    </lineage>
</organism>